<keyword evidence="2" id="KW-1185">Reference proteome</keyword>
<evidence type="ECO:0000313" key="2">
    <source>
        <dbReference type="Proteomes" id="UP001320715"/>
    </source>
</evidence>
<proteinExistence type="predicted"/>
<protein>
    <submittedName>
        <fullName evidence="1">Uncharacterized protein</fullName>
    </submittedName>
</protein>
<gene>
    <name evidence="1" type="ORF">GTW23_14015</name>
</gene>
<dbReference type="RefSeq" id="WP_252916200.1">
    <property type="nucleotide sequence ID" value="NZ_JAAAML010000002.1"/>
</dbReference>
<accession>A0ABT1CVB6</accession>
<comment type="caution">
    <text evidence="1">The sequence shown here is derived from an EMBL/GenBank/DDBJ whole genome shotgun (WGS) entry which is preliminary data.</text>
</comment>
<organism evidence="1 2">
    <name type="scientific">Hoeflea alexandrii</name>
    <dbReference type="NCBI Taxonomy" id="288436"/>
    <lineage>
        <taxon>Bacteria</taxon>
        <taxon>Pseudomonadati</taxon>
        <taxon>Pseudomonadota</taxon>
        <taxon>Alphaproteobacteria</taxon>
        <taxon>Hyphomicrobiales</taxon>
        <taxon>Rhizobiaceae</taxon>
        <taxon>Hoeflea</taxon>
    </lineage>
</organism>
<dbReference type="EMBL" id="JAAAML010000002">
    <property type="protein sequence ID" value="MCO6409296.1"/>
    <property type="molecule type" value="Genomic_DNA"/>
</dbReference>
<reference evidence="1 2" key="1">
    <citation type="submission" date="2020-01" db="EMBL/GenBank/DDBJ databases">
        <title>Genomes of bacteria type strains.</title>
        <authorList>
            <person name="Chen J."/>
            <person name="Zhu S."/>
            <person name="Yang J."/>
        </authorList>
    </citation>
    <scope>NUCLEOTIDE SEQUENCE [LARGE SCALE GENOMIC DNA]</scope>
    <source>
        <strain evidence="1 2">DSM 16655</strain>
    </source>
</reference>
<name>A0ABT1CVB6_9HYPH</name>
<sequence length="61" mass="6223">MAELTAGCASGAKISGFDPDTWFRVIAEDEDGGDLASLPRAKVGWGRVGRTGVSGSLAAKI</sequence>
<evidence type="ECO:0000313" key="1">
    <source>
        <dbReference type="EMBL" id="MCO6409296.1"/>
    </source>
</evidence>
<dbReference type="Proteomes" id="UP001320715">
    <property type="component" value="Unassembled WGS sequence"/>
</dbReference>